<proteinExistence type="predicted"/>
<organism evidence="1 2">
    <name type="scientific">Mycobacterium hippophais</name>
    <dbReference type="NCBI Taxonomy" id="3016340"/>
    <lineage>
        <taxon>Bacteria</taxon>
        <taxon>Bacillati</taxon>
        <taxon>Actinomycetota</taxon>
        <taxon>Actinomycetes</taxon>
        <taxon>Mycobacteriales</taxon>
        <taxon>Mycobacteriaceae</taxon>
        <taxon>Mycobacterium</taxon>
    </lineage>
</organism>
<dbReference type="RefSeq" id="WP_269894979.1">
    <property type="nucleotide sequence ID" value="NZ_JAPZPY010000006.1"/>
</dbReference>
<accession>A0ABT4PUU1</accession>
<protein>
    <submittedName>
        <fullName evidence="1">Uncharacterized protein</fullName>
    </submittedName>
</protein>
<gene>
    <name evidence="1" type="ORF">O6P37_15845</name>
</gene>
<evidence type="ECO:0000313" key="1">
    <source>
        <dbReference type="EMBL" id="MCZ8380342.1"/>
    </source>
</evidence>
<comment type="caution">
    <text evidence="1">The sequence shown here is derived from an EMBL/GenBank/DDBJ whole genome shotgun (WGS) entry which is preliminary data.</text>
</comment>
<reference evidence="1" key="1">
    <citation type="submission" date="2022-12" db="EMBL/GenBank/DDBJ databases">
        <authorList>
            <person name="Deng Y."/>
            <person name="Zhang Y.-Q."/>
        </authorList>
    </citation>
    <scope>NUCLEOTIDE SEQUENCE</scope>
    <source>
        <strain evidence="1">CPCC 205372</strain>
    </source>
</reference>
<name>A0ABT4PUU1_9MYCO</name>
<dbReference type="EMBL" id="JAPZPY010000006">
    <property type="protein sequence ID" value="MCZ8380342.1"/>
    <property type="molecule type" value="Genomic_DNA"/>
</dbReference>
<keyword evidence="2" id="KW-1185">Reference proteome</keyword>
<sequence>MVVIAVVAAGIVVWRSTREAGAHVDATIGTPHDLLVSFSLRQRPVPGWRLNAADIGLPPDVPVGTLFASTADSAYFITTHRDEQGLSPVGWLYGVETSTGKVLFPPIELAGFRGYPHGECYGNGPGVALCVTGGDVDRGLPKLAWVVDLGSGQVTYTGQTDLNVQGDRGTARQSLMAVGSYRAETRLVVAREGVGVYGVGPHAEQTWFVPGGGNIFDPGYRQSSDIPATTIAMQNAARDAPPESPYRMFSVIDGTDLTPTPPEGTRIRKSLVYNGGFAYSFREPGKRDGLLFYNTAGEFVARYQDENHDLTPIENSVMPMALLRANPAQWLVLSAAGELVQSIPTTAAGVYFRIIGTKFYLNQPGTDDRWQQWDLNTGASGPVCQLGLSYDYVGSDGSIVVVNGGLQSSTVRAVDPSTCATAWEITEQESGRQLRLQQVGTELIQSTRDELTQLRPAQ</sequence>
<dbReference type="Proteomes" id="UP001142153">
    <property type="component" value="Unassembled WGS sequence"/>
</dbReference>
<evidence type="ECO:0000313" key="2">
    <source>
        <dbReference type="Proteomes" id="UP001142153"/>
    </source>
</evidence>